<dbReference type="PROSITE" id="PS51257">
    <property type="entry name" value="PROKAR_LIPOPROTEIN"/>
    <property type="match status" value="1"/>
</dbReference>
<evidence type="ECO:0000313" key="4">
    <source>
        <dbReference type="EMBL" id="JAP83224.1"/>
    </source>
</evidence>
<evidence type="ECO:0000256" key="1">
    <source>
        <dbReference type="SAM" id="Phobius"/>
    </source>
</evidence>
<feature type="signal peptide" evidence="2">
    <location>
        <begin position="1"/>
        <end position="38"/>
    </location>
</feature>
<feature type="domain" description="Tyrosine-protein kinase ephrin type A/B receptor-like" evidence="3">
    <location>
        <begin position="112"/>
        <end position="146"/>
    </location>
</feature>
<accession>A0A131YVL0</accession>
<name>A0A131YVL0_RHIAP</name>
<dbReference type="EMBL" id="GEDV01005333">
    <property type="protein sequence ID" value="JAP83224.1"/>
    <property type="molecule type" value="Transcribed_RNA"/>
</dbReference>
<dbReference type="GO" id="GO:0006508">
    <property type="term" value="P:proteolysis"/>
    <property type="evidence" value="ECO:0007669"/>
    <property type="project" value="UniProtKB-KW"/>
</dbReference>
<dbReference type="Gene3D" id="2.10.50.10">
    <property type="entry name" value="Tumor Necrosis Factor Receptor, subunit A, domain 2"/>
    <property type="match status" value="1"/>
</dbReference>
<keyword evidence="1" id="KW-0812">Transmembrane</keyword>
<sequence>MKVSTQGKIPPSMHHFSFGIAANIILFACTSHVSSTSATNCTTECEACVPGTYASSACSCCPIRGHCPKQAAGNATDRLCEPCIIGTFCKDAGCPSCEPCPPGMSTVQRSAQNCTPCEAGFYKPLLGSGTCNACSQGSYTLLKGSTECTVCPAGFYCSCAHCGPLPCPDEAICPSGSIQPTYCYKPLFVKHGYSCYMSDSAIGIIIGVCLSVVIMVGILSARYYYTRWKRQSQNPTEISSLVAESRRDPVYTGL</sequence>
<organism evidence="4">
    <name type="scientific">Rhipicephalus appendiculatus</name>
    <name type="common">Brown ear tick</name>
    <dbReference type="NCBI Taxonomy" id="34631"/>
    <lineage>
        <taxon>Eukaryota</taxon>
        <taxon>Metazoa</taxon>
        <taxon>Ecdysozoa</taxon>
        <taxon>Arthropoda</taxon>
        <taxon>Chelicerata</taxon>
        <taxon>Arachnida</taxon>
        <taxon>Acari</taxon>
        <taxon>Parasitiformes</taxon>
        <taxon>Ixodida</taxon>
        <taxon>Ixodoidea</taxon>
        <taxon>Ixodidae</taxon>
        <taxon>Rhipicephalinae</taxon>
        <taxon>Rhipicephalus</taxon>
        <taxon>Rhipicephalus</taxon>
    </lineage>
</organism>
<keyword evidence="1" id="KW-1133">Transmembrane helix</keyword>
<dbReference type="SUPFAM" id="SSF57184">
    <property type="entry name" value="Growth factor receptor domain"/>
    <property type="match status" value="1"/>
</dbReference>
<reference evidence="4" key="1">
    <citation type="journal article" date="2016" name="Ticks Tick Borne Dis.">
        <title>De novo assembly and annotation of the salivary gland transcriptome of Rhipicephalus appendiculatus male and female ticks during blood feeding.</title>
        <authorList>
            <person name="de Castro M.H."/>
            <person name="de Klerk D."/>
            <person name="Pienaar R."/>
            <person name="Latif A.A."/>
            <person name="Rees D.J."/>
            <person name="Mans B.J."/>
        </authorList>
    </citation>
    <scope>NUCLEOTIDE SEQUENCE</scope>
    <source>
        <tissue evidence="4">Salivary glands</tissue>
    </source>
</reference>
<protein>
    <submittedName>
        <fullName evidence="4">Tick serine protease</fullName>
    </submittedName>
</protein>
<keyword evidence="2" id="KW-0732">Signal</keyword>
<dbReference type="PANTHER" id="PTHR46967:SF2">
    <property type="entry name" value="SUSHI, VON WILLEBRAND FACTOR TYPE A, EGF AND PENTRAXIN DOMAIN-CONTAINING PROTEIN 1-LIKE"/>
    <property type="match status" value="1"/>
</dbReference>
<dbReference type="GO" id="GO:0008233">
    <property type="term" value="F:peptidase activity"/>
    <property type="evidence" value="ECO:0007669"/>
    <property type="project" value="UniProtKB-KW"/>
</dbReference>
<dbReference type="Pfam" id="PF07699">
    <property type="entry name" value="Ephrin_rec_like"/>
    <property type="match status" value="1"/>
</dbReference>
<keyword evidence="4" id="KW-0645">Protease</keyword>
<proteinExistence type="predicted"/>
<evidence type="ECO:0000256" key="2">
    <source>
        <dbReference type="SAM" id="SignalP"/>
    </source>
</evidence>
<dbReference type="InterPro" id="IPR009030">
    <property type="entry name" value="Growth_fac_rcpt_cys_sf"/>
</dbReference>
<dbReference type="InterPro" id="IPR011641">
    <property type="entry name" value="Tyr-kin_ephrin_A/B_rcpt-like"/>
</dbReference>
<dbReference type="PANTHER" id="PTHR46967">
    <property type="entry name" value="INSULIN-LIKE GROWTH FACTOR BINDING PROTEIN,N-TERMINAL"/>
    <property type="match status" value="1"/>
</dbReference>
<dbReference type="SMART" id="SM01411">
    <property type="entry name" value="Ephrin_rec_like"/>
    <property type="match status" value="2"/>
</dbReference>
<keyword evidence="1" id="KW-0472">Membrane</keyword>
<evidence type="ECO:0000259" key="3">
    <source>
        <dbReference type="Pfam" id="PF07699"/>
    </source>
</evidence>
<keyword evidence="4" id="KW-0378">Hydrolase</keyword>
<feature type="transmembrane region" description="Helical" evidence="1">
    <location>
        <begin position="201"/>
        <end position="225"/>
    </location>
</feature>
<feature type="chain" id="PRO_5007286220" evidence="2">
    <location>
        <begin position="39"/>
        <end position="254"/>
    </location>
</feature>
<dbReference type="AlphaFoldDB" id="A0A131YVL0"/>